<dbReference type="Proteomes" id="UP000825935">
    <property type="component" value="Chromosome 2"/>
</dbReference>
<dbReference type="AlphaFoldDB" id="A0A8T2V7W6"/>
<evidence type="ECO:0000259" key="1">
    <source>
        <dbReference type="Pfam" id="PF22936"/>
    </source>
</evidence>
<dbReference type="EMBL" id="CM035407">
    <property type="protein sequence ID" value="KAH7443168.1"/>
    <property type="molecule type" value="Genomic_DNA"/>
</dbReference>
<comment type="caution">
    <text evidence="2">The sequence shown here is derived from an EMBL/GenBank/DDBJ whole genome shotgun (WGS) entry which is preliminary data.</text>
</comment>
<organism evidence="2 3">
    <name type="scientific">Ceratopteris richardii</name>
    <name type="common">Triangle waterfern</name>
    <dbReference type="NCBI Taxonomy" id="49495"/>
    <lineage>
        <taxon>Eukaryota</taxon>
        <taxon>Viridiplantae</taxon>
        <taxon>Streptophyta</taxon>
        <taxon>Embryophyta</taxon>
        <taxon>Tracheophyta</taxon>
        <taxon>Polypodiopsida</taxon>
        <taxon>Polypodiidae</taxon>
        <taxon>Polypodiales</taxon>
        <taxon>Pteridineae</taxon>
        <taxon>Pteridaceae</taxon>
        <taxon>Parkerioideae</taxon>
        <taxon>Ceratopteris</taxon>
    </lineage>
</organism>
<reference evidence="2" key="1">
    <citation type="submission" date="2021-08" db="EMBL/GenBank/DDBJ databases">
        <title>WGS assembly of Ceratopteris richardii.</title>
        <authorList>
            <person name="Marchant D.B."/>
            <person name="Chen G."/>
            <person name="Jenkins J."/>
            <person name="Shu S."/>
            <person name="Leebens-Mack J."/>
            <person name="Grimwood J."/>
            <person name="Schmutz J."/>
            <person name="Soltis P."/>
            <person name="Soltis D."/>
            <person name="Chen Z.-H."/>
        </authorList>
    </citation>
    <scope>NUCLEOTIDE SEQUENCE</scope>
    <source>
        <strain evidence="2">Whitten #5841</strain>
        <tissue evidence="2">Leaf</tissue>
    </source>
</reference>
<dbReference type="Pfam" id="PF22936">
    <property type="entry name" value="Pol_BBD"/>
    <property type="match status" value="1"/>
</dbReference>
<keyword evidence="3" id="KW-1185">Reference proteome</keyword>
<gene>
    <name evidence="2" type="ORF">KP509_02G023200</name>
</gene>
<protein>
    <recommendedName>
        <fullName evidence="1">Retrovirus-related Pol polyprotein from transposon TNT 1-94-like beta-barrel domain-containing protein</fullName>
    </recommendedName>
</protein>
<evidence type="ECO:0000313" key="2">
    <source>
        <dbReference type="EMBL" id="KAH7443168.1"/>
    </source>
</evidence>
<dbReference type="InterPro" id="IPR054722">
    <property type="entry name" value="PolX-like_BBD"/>
</dbReference>
<accession>A0A8T2V7W6</accession>
<dbReference type="OrthoDB" id="1932348at2759"/>
<sequence length="184" mass="21360">MHIDTHKRKVNNKTWYVDSGCSNHMSHNMNMFVNLHKLDSRVRGTTTDSSEHEVVHIGDSPLNEHVTLRDFLFVPTIRRDLISIGQMEDNGVKVDFDNNQWQAYQENNGAFFNKRMKAFYFRNRSAPYISQSCQPDLEDFETQSLPMIHILRSLELNVTNIALQLVETLLLLTQVKVEKMSGYA</sequence>
<proteinExistence type="predicted"/>
<feature type="domain" description="Retrovirus-related Pol polyprotein from transposon TNT 1-94-like beta-barrel" evidence="1">
    <location>
        <begin position="15"/>
        <end position="91"/>
    </location>
</feature>
<name>A0A8T2V7W6_CERRI</name>
<evidence type="ECO:0000313" key="3">
    <source>
        <dbReference type="Proteomes" id="UP000825935"/>
    </source>
</evidence>